<dbReference type="EMBL" id="JBEZVI010000013">
    <property type="protein sequence ID" value="MEU3711878.1"/>
    <property type="molecule type" value="Genomic_DNA"/>
</dbReference>
<proteinExistence type="predicted"/>
<evidence type="ECO:0000313" key="3">
    <source>
        <dbReference type="Proteomes" id="UP001550853"/>
    </source>
</evidence>
<feature type="signal peptide" evidence="1">
    <location>
        <begin position="1"/>
        <end position="27"/>
    </location>
</feature>
<dbReference type="RefSeq" id="WP_030285997.1">
    <property type="nucleotide sequence ID" value="NZ_JBEZVI010000013.1"/>
</dbReference>
<sequence length="111" mass="11591">MRNRSIIAALGTAAAAVLAFGAGPASADSGPGPTIQRTHRGSTGCFNWSWADGTVTTTVYWHNTCKTSHFLRVRFGDTGHCFQTAGHKKAHATFGAPPSSIRDTGTKGCAI</sequence>
<keyword evidence="3" id="KW-1185">Reference proteome</keyword>
<evidence type="ECO:0000313" key="2">
    <source>
        <dbReference type="EMBL" id="MEU3711878.1"/>
    </source>
</evidence>
<name>A0ABV2Z1J8_9ACTN</name>
<gene>
    <name evidence="2" type="ORF">AB0E61_17480</name>
</gene>
<reference evidence="2 3" key="1">
    <citation type="submission" date="2024-06" db="EMBL/GenBank/DDBJ databases">
        <title>The Natural Products Discovery Center: Release of the First 8490 Sequenced Strains for Exploring Actinobacteria Biosynthetic Diversity.</title>
        <authorList>
            <person name="Kalkreuter E."/>
            <person name="Kautsar S.A."/>
            <person name="Yang D."/>
            <person name="Bader C.D."/>
            <person name="Teijaro C.N."/>
            <person name="Fluegel L."/>
            <person name="Davis C.M."/>
            <person name="Simpson J.R."/>
            <person name="Lauterbach L."/>
            <person name="Steele A.D."/>
            <person name="Gui C."/>
            <person name="Meng S."/>
            <person name="Li G."/>
            <person name="Viehrig K."/>
            <person name="Ye F."/>
            <person name="Su P."/>
            <person name="Kiefer A.F."/>
            <person name="Nichols A."/>
            <person name="Cepeda A.J."/>
            <person name="Yan W."/>
            <person name="Fan B."/>
            <person name="Jiang Y."/>
            <person name="Adhikari A."/>
            <person name="Zheng C.-J."/>
            <person name="Schuster L."/>
            <person name="Cowan T.M."/>
            <person name="Smanski M.J."/>
            <person name="Chevrette M.G."/>
            <person name="De Carvalho L.P.S."/>
            <person name="Shen B."/>
        </authorList>
    </citation>
    <scope>NUCLEOTIDE SEQUENCE [LARGE SCALE GENOMIC DNA]</scope>
    <source>
        <strain evidence="2 3">NPDC033039</strain>
    </source>
</reference>
<organism evidence="2 3">
    <name type="scientific">Streptomyces catenulae</name>
    <dbReference type="NCBI Taxonomy" id="66875"/>
    <lineage>
        <taxon>Bacteria</taxon>
        <taxon>Bacillati</taxon>
        <taxon>Actinomycetota</taxon>
        <taxon>Actinomycetes</taxon>
        <taxon>Kitasatosporales</taxon>
        <taxon>Streptomycetaceae</taxon>
        <taxon>Streptomyces</taxon>
    </lineage>
</organism>
<accession>A0ABV2Z1J8</accession>
<evidence type="ECO:0000256" key="1">
    <source>
        <dbReference type="SAM" id="SignalP"/>
    </source>
</evidence>
<keyword evidence="1" id="KW-0732">Signal</keyword>
<dbReference type="Proteomes" id="UP001550853">
    <property type="component" value="Unassembled WGS sequence"/>
</dbReference>
<comment type="caution">
    <text evidence="2">The sequence shown here is derived from an EMBL/GenBank/DDBJ whole genome shotgun (WGS) entry which is preliminary data.</text>
</comment>
<feature type="chain" id="PRO_5047340393" evidence="1">
    <location>
        <begin position="28"/>
        <end position="111"/>
    </location>
</feature>
<protein>
    <submittedName>
        <fullName evidence="2">Uncharacterized protein</fullName>
    </submittedName>
</protein>